<dbReference type="SMART" id="SM00388">
    <property type="entry name" value="HisKA"/>
    <property type="match status" value="1"/>
</dbReference>
<dbReference type="EMBL" id="BAABAT010000030">
    <property type="protein sequence ID" value="GAA4258352.1"/>
    <property type="molecule type" value="Genomic_DNA"/>
</dbReference>
<dbReference type="Gene3D" id="6.10.340.10">
    <property type="match status" value="1"/>
</dbReference>
<evidence type="ECO:0000256" key="7">
    <source>
        <dbReference type="ARBA" id="ARBA00022777"/>
    </source>
</evidence>
<evidence type="ECO:0000256" key="3">
    <source>
        <dbReference type="ARBA" id="ARBA00012438"/>
    </source>
</evidence>
<keyword evidence="5" id="KW-0808">Transferase</keyword>
<keyword evidence="6 11" id="KW-0812">Transmembrane</keyword>
<name>A0ABP8DL43_9ACTN</name>
<dbReference type="PANTHER" id="PTHR43304:SF1">
    <property type="entry name" value="PAC DOMAIN-CONTAINING PROTEIN"/>
    <property type="match status" value="1"/>
</dbReference>
<dbReference type="InterPro" id="IPR003661">
    <property type="entry name" value="HisK_dim/P_dom"/>
</dbReference>
<dbReference type="SUPFAM" id="SSF47384">
    <property type="entry name" value="Homodimeric domain of signal transducing histidine kinase"/>
    <property type="match status" value="1"/>
</dbReference>
<feature type="domain" description="HAMP" evidence="13">
    <location>
        <begin position="186"/>
        <end position="238"/>
    </location>
</feature>
<evidence type="ECO:0000313" key="15">
    <source>
        <dbReference type="Proteomes" id="UP001500620"/>
    </source>
</evidence>
<comment type="subcellular location">
    <subcellularLocation>
        <location evidence="2">Cell membrane</location>
    </subcellularLocation>
</comment>
<keyword evidence="8 11" id="KW-1133">Transmembrane helix</keyword>
<dbReference type="RefSeq" id="WP_345135274.1">
    <property type="nucleotide sequence ID" value="NZ_BAABAT010000030.1"/>
</dbReference>
<dbReference type="InterPro" id="IPR005467">
    <property type="entry name" value="His_kinase_dom"/>
</dbReference>
<dbReference type="SMART" id="SM00304">
    <property type="entry name" value="HAMP"/>
    <property type="match status" value="1"/>
</dbReference>
<dbReference type="CDD" id="cd00082">
    <property type="entry name" value="HisKA"/>
    <property type="match status" value="1"/>
</dbReference>
<dbReference type="Pfam" id="PF00512">
    <property type="entry name" value="HisKA"/>
    <property type="match status" value="1"/>
</dbReference>
<dbReference type="Pfam" id="PF05227">
    <property type="entry name" value="CHASE3"/>
    <property type="match status" value="1"/>
</dbReference>
<evidence type="ECO:0000313" key="14">
    <source>
        <dbReference type="EMBL" id="GAA4258352.1"/>
    </source>
</evidence>
<dbReference type="Pfam" id="PF00672">
    <property type="entry name" value="HAMP"/>
    <property type="match status" value="1"/>
</dbReference>
<dbReference type="EC" id="2.7.13.3" evidence="3"/>
<dbReference type="PROSITE" id="PS50885">
    <property type="entry name" value="HAMP"/>
    <property type="match status" value="1"/>
</dbReference>
<dbReference type="InterPro" id="IPR036097">
    <property type="entry name" value="HisK_dim/P_sf"/>
</dbReference>
<dbReference type="PRINTS" id="PR00344">
    <property type="entry name" value="BCTRLSENSOR"/>
</dbReference>
<evidence type="ECO:0000256" key="6">
    <source>
        <dbReference type="ARBA" id="ARBA00022692"/>
    </source>
</evidence>
<evidence type="ECO:0000256" key="8">
    <source>
        <dbReference type="ARBA" id="ARBA00022989"/>
    </source>
</evidence>
<dbReference type="SUPFAM" id="SSF55874">
    <property type="entry name" value="ATPase domain of HSP90 chaperone/DNA topoisomerase II/histidine kinase"/>
    <property type="match status" value="1"/>
</dbReference>
<feature type="region of interest" description="Disordered" evidence="10">
    <location>
        <begin position="393"/>
        <end position="424"/>
    </location>
</feature>
<organism evidence="14 15">
    <name type="scientific">Dactylosporangium darangshiense</name>
    <dbReference type="NCBI Taxonomy" id="579108"/>
    <lineage>
        <taxon>Bacteria</taxon>
        <taxon>Bacillati</taxon>
        <taxon>Actinomycetota</taxon>
        <taxon>Actinomycetes</taxon>
        <taxon>Micromonosporales</taxon>
        <taxon>Micromonosporaceae</taxon>
        <taxon>Dactylosporangium</taxon>
    </lineage>
</organism>
<dbReference type="PANTHER" id="PTHR43304">
    <property type="entry name" value="PHYTOCHROME-LIKE PROTEIN CPH1"/>
    <property type="match status" value="1"/>
</dbReference>
<evidence type="ECO:0000256" key="5">
    <source>
        <dbReference type="ARBA" id="ARBA00022679"/>
    </source>
</evidence>
<evidence type="ECO:0000256" key="2">
    <source>
        <dbReference type="ARBA" id="ARBA00004236"/>
    </source>
</evidence>
<dbReference type="Pfam" id="PF02518">
    <property type="entry name" value="HATPase_c"/>
    <property type="match status" value="1"/>
</dbReference>
<reference evidence="15" key="1">
    <citation type="journal article" date="2019" name="Int. J. Syst. Evol. Microbiol.">
        <title>The Global Catalogue of Microorganisms (GCM) 10K type strain sequencing project: providing services to taxonomists for standard genome sequencing and annotation.</title>
        <authorList>
            <consortium name="The Broad Institute Genomics Platform"/>
            <consortium name="The Broad Institute Genome Sequencing Center for Infectious Disease"/>
            <person name="Wu L."/>
            <person name="Ma J."/>
        </authorList>
    </citation>
    <scope>NUCLEOTIDE SEQUENCE [LARGE SCALE GENOMIC DNA]</scope>
    <source>
        <strain evidence="15">JCM 17441</strain>
    </source>
</reference>
<evidence type="ECO:0000256" key="11">
    <source>
        <dbReference type="SAM" id="Phobius"/>
    </source>
</evidence>
<dbReference type="InterPro" id="IPR036890">
    <property type="entry name" value="HATPase_C_sf"/>
</dbReference>
<keyword evidence="11" id="KW-0472">Membrane</keyword>
<dbReference type="SUPFAM" id="SSF158472">
    <property type="entry name" value="HAMP domain-like"/>
    <property type="match status" value="1"/>
</dbReference>
<evidence type="ECO:0000259" key="12">
    <source>
        <dbReference type="PROSITE" id="PS50109"/>
    </source>
</evidence>
<dbReference type="InterPro" id="IPR003594">
    <property type="entry name" value="HATPase_dom"/>
</dbReference>
<dbReference type="Gene3D" id="1.10.287.130">
    <property type="match status" value="1"/>
</dbReference>
<keyword evidence="15" id="KW-1185">Reference proteome</keyword>
<comment type="caution">
    <text evidence="14">The sequence shown here is derived from an EMBL/GenBank/DDBJ whole genome shotgun (WGS) entry which is preliminary data.</text>
</comment>
<dbReference type="InterPro" id="IPR007891">
    <property type="entry name" value="CHASE3"/>
</dbReference>
<evidence type="ECO:0000256" key="1">
    <source>
        <dbReference type="ARBA" id="ARBA00000085"/>
    </source>
</evidence>
<evidence type="ECO:0000259" key="13">
    <source>
        <dbReference type="PROSITE" id="PS50885"/>
    </source>
</evidence>
<dbReference type="Proteomes" id="UP001500620">
    <property type="component" value="Unassembled WGS sequence"/>
</dbReference>
<dbReference type="Gene3D" id="3.30.565.10">
    <property type="entry name" value="Histidine kinase-like ATPase, C-terminal domain"/>
    <property type="match status" value="1"/>
</dbReference>
<evidence type="ECO:0000256" key="9">
    <source>
        <dbReference type="ARBA" id="ARBA00023012"/>
    </source>
</evidence>
<feature type="domain" description="Histidine kinase" evidence="12">
    <location>
        <begin position="260"/>
        <end position="506"/>
    </location>
</feature>
<dbReference type="InterPro" id="IPR003660">
    <property type="entry name" value="HAMP_dom"/>
</dbReference>
<dbReference type="CDD" id="cd06225">
    <property type="entry name" value="HAMP"/>
    <property type="match status" value="1"/>
</dbReference>
<dbReference type="PROSITE" id="PS50109">
    <property type="entry name" value="HIS_KIN"/>
    <property type="match status" value="1"/>
</dbReference>
<feature type="compositionally biased region" description="Low complexity" evidence="10">
    <location>
        <begin position="393"/>
        <end position="413"/>
    </location>
</feature>
<feature type="transmembrane region" description="Helical" evidence="11">
    <location>
        <begin position="165"/>
        <end position="189"/>
    </location>
</feature>
<evidence type="ECO:0000256" key="4">
    <source>
        <dbReference type="ARBA" id="ARBA00022553"/>
    </source>
</evidence>
<keyword evidence="9" id="KW-0902">Two-component regulatory system</keyword>
<accession>A0ABP8DL43</accession>
<dbReference type="InterPro" id="IPR004358">
    <property type="entry name" value="Sig_transdc_His_kin-like_C"/>
</dbReference>
<protein>
    <recommendedName>
        <fullName evidence="3">histidine kinase</fullName>
        <ecNumber evidence="3">2.7.13.3</ecNumber>
    </recommendedName>
</protein>
<keyword evidence="4" id="KW-0597">Phosphoprotein</keyword>
<dbReference type="InterPro" id="IPR052162">
    <property type="entry name" value="Sensor_kinase/Photoreceptor"/>
</dbReference>
<keyword evidence="7" id="KW-0418">Kinase</keyword>
<proteinExistence type="predicted"/>
<dbReference type="SMART" id="SM00387">
    <property type="entry name" value="HATPase_c"/>
    <property type="match status" value="1"/>
</dbReference>
<comment type="catalytic activity">
    <reaction evidence="1">
        <text>ATP + protein L-histidine = ADP + protein N-phospho-L-histidine.</text>
        <dbReference type="EC" id="2.7.13.3"/>
    </reaction>
</comment>
<sequence length="522" mass="56511">MTLVVALGSWAGWASLADTTRASDRLQQRISPAATAVVELGAALVDQETSVRGYLLTRDAQFLAPYRDGLATERRVLADLHGLLSAEPGLPAMLDRVESGAAVWRARYAEPLIAAPDPQSPLVVPGKAAFDVLRADVAALQQRVDAARSDGRRALEDARQRRDTIFTAIVAGLLVGLLAIALLLQWAVLRPLERLQGAVRRVADGDFDHRVPAAGPRDLAELGADVEAMRGRIVAALADSRAQQELLRRSNSDLEQFAYVASHDLQEPLRKIASFCQMLQRRYSPQLDDRAQQYIAFAVDGATRMQALINDLLAFSRVGRVYDSVAEVDLNATLRRVRSDLAVRLEDAGAEVECPRLPVIQGDSTLLAMLWQNLISNAVKFRKPDAAPRIAIGAAPDSPASAISPASAEGPGADNQNGATAQDGADGQDVAEWRFWVQDNGIGIEPQFEDKVFVIFQRLHPRDVYPGTGIGLAICKRIVEHHGGRIWLDADYTAGARICFTLPARQAGRQGASSDSGIGHLR</sequence>
<gene>
    <name evidence="14" type="ORF">GCM10022255_078710</name>
</gene>
<evidence type="ECO:0000256" key="10">
    <source>
        <dbReference type="SAM" id="MobiDB-lite"/>
    </source>
</evidence>